<feature type="compositionally biased region" description="Low complexity" evidence="1">
    <location>
        <begin position="28"/>
        <end position="44"/>
    </location>
</feature>
<feature type="transmembrane region" description="Helical" evidence="2">
    <location>
        <begin position="174"/>
        <end position="199"/>
    </location>
</feature>
<keyword evidence="2" id="KW-0812">Transmembrane</keyword>
<evidence type="ECO:0000313" key="3">
    <source>
        <dbReference type="EMBL" id="BCK52273.1"/>
    </source>
</evidence>
<feature type="transmembrane region" description="Helical" evidence="2">
    <location>
        <begin position="269"/>
        <end position="287"/>
    </location>
</feature>
<sequence>MVRLRVGGDARRVATDKLGRVLSAAAEGAGPVPGASAPGAAPGAAHDDRESGEAVPIRPLSFRESLDLPFAAIQARVRLLAGLVGIGYGLAVCAVAAITAAGSVATGGSDAGTAWAAVLSTLGFAWLLRSFTRGVTVAAVLASVHRRPITWRETLRRLGAAAGPLLRYRIMTTLIGLGVVALGTVLILTVLPALAWLGWLRSRRCLSTPVLFEHPMRYRDTIARSKTLAAGAEWRLTGLWLSLRGLLLVLIVPLAGLTLFVAKISGTHRWAAIVLITATALLVAVLAEVMESAADVVAYVDRRCRRDGWDIRIPATDRIRPVDTVTRAVTR</sequence>
<feature type="transmembrane region" description="Helical" evidence="2">
    <location>
        <begin position="241"/>
        <end position="262"/>
    </location>
</feature>
<dbReference type="Proteomes" id="UP000516173">
    <property type="component" value="Chromosome"/>
</dbReference>
<feature type="transmembrane region" description="Helical" evidence="2">
    <location>
        <begin position="79"/>
        <end position="105"/>
    </location>
</feature>
<protein>
    <recommendedName>
        <fullName evidence="5">Glycerophosphoryl diester phosphodiesterase membrane domain-containing protein</fullName>
    </recommendedName>
</protein>
<dbReference type="AlphaFoldDB" id="A0A7G1KD70"/>
<evidence type="ECO:0000256" key="1">
    <source>
        <dbReference type="SAM" id="MobiDB-lite"/>
    </source>
</evidence>
<name>A0A7G1KD70_9NOCA</name>
<keyword evidence="4" id="KW-1185">Reference proteome</keyword>
<evidence type="ECO:0000313" key="4">
    <source>
        <dbReference type="Proteomes" id="UP000516173"/>
    </source>
</evidence>
<proteinExistence type="predicted"/>
<reference evidence="3 4" key="1">
    <citation type="submission" date="2020-08" db="EMBL/GenBank/DDBJ databases">
        <title>Genome Sequencing of Nocardia wallacei strain FMUON74 and assembly.</title>
        <authorList>
            <person name="Toyokawa M."/>
            <person name="Uesaka K."/>
        </authorList>
    </citation>
    <scope>NUCLEOTIDE SEQUENCE [LARGE SCALE GENOMIC DNA]</scope>
    <source>
        <strain evidence="3 4">FMUON74</strain>
    </source>
</reference>
<organism evidence="3 4">
    <name type="scientific">Nocardia wallacei</name>
    <dbReference type="NCBI Taxonomy" id="480035"/>
    <lineage>
        <taxon>Bacteria</taxon>
        <taxon>Bacillati</taxon>
        <taxon>Actinomycetota</taxon>
        <taxon>Actinomycetes</taxon>
        <taxon>Mycobacteriales</taxon>
        <taxon>Nocardiaceae</taxon>
        <taxon>Nocardia</taxon>
    </lineage>
</organism>
<gene>
    <name evidence="3" type="ORF">NWFMUON74_00450</name>
</gene>
<feature type="transmembrane region" description="Helical" evidence="2">
    <location>
        <begin position="111"/>
        <end position="128"/>
    </location>
</feature>
<keyword evidence="2" id="KW-0472">Membrane</keyword>
<dbReference type="EMBL" id="AP023396">
    <property type="protein sequence ID" value="BCK52273.1"/>
    <property type="molecule type" value="Genomic_DNA"/>
</dbReference>
<feature type="region of interest" description="Disordered" evidence="1">
    <location>
        <begin position="28"/>
        <end position="50"/>
    </location>
</feature>
<evidence type="ECO:0008006" key="5">
    <source>
        <dbReference type="Google" id="ProtNLM"/>
    </source>
</evidence>
<keyword evidence="2" id="KW-1133">Transmembrane helix</keyword>
<evidence type="ECO:0000256" key="2">
    <source>
        <dbReference type="SAM" id="Phobius"/>
    </source>
</evidence>
<accession>A0A7G1KD70</accession>
<dbReference type="KEGG" id="nwl:NWFMUON74_00450"/>